<evidence type="ECO:0000256" key="2">
    <source>
        <dbReference type="ARBA" id="ARBA00023002"/>
    </source>
</evidence>
<organism evidence="6">
    <name type="scientific">hydrothermal vent metagenome</name>
    <dbReference type="NCBI Taxonomy" id="652676"/>
    <lineage>
        <taxon>unclassified sequences</taxon>
        <taxon>metagenomes</taxon>
        <taxon>ecological metagenomes</taxon>
    </lineage>
</organism>
<evidence type="ECO:0000259" key="4">
    <source>
        <dbReference type="Pfam" id="PF07731"/>
    </source>
</evidence>
<dbReference type="PANTHER" id="PTHR48267">
    <property type="entry name" value="CUPREDOXIN SUPERFAMILY PROTEIN"/>
    <property type="match status" value="1"/>
</dbReference>
<dbReference type="GO" id="GO:0016491">
    <property type="term" value="F:oxidoreductase activity"/>
    <property type="evidence" value="ECO:0007669"/>
    <property type="project" value="UniProtKB-KW"/>
</dbReference>
<dbReference type="InterPro" id="IPR008972">
    <property type="entry name" value="Cupredoxin"/>
</dbReference>
<dbReference type="InterPro" id="IPR002355">
    <property type="entry name" value="Cu_oxidase_Cu_BS"/>
</dbReference>
<keyword evidence="2" id="KW-0560">Oxidoreductase</keyword>
<dbReference type="InterPro" id="IPR033138">
    <property type="entry name" value="Cu_oxidase_CS"/>
</dbReference>
<dbReference type="Pfam" id="PF07731">
    <property type="entry name" value="Cu-oxidase_2"/>
    <property type="match status" value="1"/>
</dbReference>
<keyword evidence="1" id="KW-0479">Metal-binding</keyword>
<dbReference type="Gene3D" id="2.60.40.420">
    <property type="entry name" value="Cupredoxins - blue copper proteins"/>
    <property type="match status" value="3"/>
</dbReference>
<name>A0A3B0RGH2_9ZZZZ</name>
<gene>
    <name evidence="6" type="ORF">MNBD_ACTINO01-2496</name>
</gene>
<dbReference type="PANTHER" id="PTHR48267:SF1">
    <property type="entry name" value="BILIRUBIN OXIDASE"/>
    <property type="match status" value="1"/>
</dbReference>
<dbReference type="CDD" id="cd13907">
    <property type="entry name" value="CuRO_3_MCO_like_1"/>
    <property type="match status" value="1"/>
</dbReference>
<dbReference type="EMBL" id="UOEI01000055">
    <property type="protein sequence ID" value="VAV90971.1"/>
    <property type="molecule type" value="Genomic_DNA"/>
</dbReference>
<dbReference type="PROSITE" id="PS00080">
    <property type="entry name" value="MULTICOPPER_OXIDASE2"/>
    <property type="match status" value="1"/>
</dbReference>
<feature type="domain" description="Plastocyanin-like" evidence="4">
    <location>
        <begin position="400"/>
        <end position="536"/>
    </location>
</feature>
<feature type="non-terminal residue" evidence="6">
    <location>
        <position position="1"/>
    </location>
</feature>
<dbReference type="CDD" id="cd13852">
    <property type="entry name" value="CuRO_1_McoP_like"/>
    <property type="match status" value="1"/>
</dbReference>
<feature type="compositionally biased region" description="Low complexity" evidence="3">
    <location>
        <begin position="30"/>
        <end position="59"/>
    </location>
</feature>
<dbReference type="InterPro" id="IPR011706">
    <property type="entry name" value="Cu-oxidase_C"/>
</dbReference>
<dbReference type="InterPro" id="IPR045087">
    <property type="entry name" value="Cu-oxidase_fam"/>
</dbReference>
<accession>A0A3B0RGH2</accession>
<protein>
    <submittedName>
        <fullName evidence="6">Multicopper oxidase</fullName>
    </submittedName>
</protein>
<evidence type="ECO:0000256" key="1">
    <source>
        <dbReference type="ARBA" id="ARBA00022723"/>
    </source>
</evidence>
<dbReference type="AlphaFoldDB" id="A0A3B0RGH2"/>
<proteinExistence type="predicted"/>
<dbReference type="Pfam" id="PF07732">
    <property type="entry name" value="Cu-oxidase_3"/>
    <property type="match status" value="1"/>
</dbReference>
<reference evidence="6" key="1">
    <citation type="submission" date="2018-06" db="EMBL/GenBank/DDBJ databases">
        <authorList>
            <person name="Zhirakovskaya E."/>
        </authorList>
    </citation>
    <scope>NUCLEOTIDE SEQUENCE</scope>
</reference>
<sequence length="538" mass="58136">PMSKNSVTRRSFLALSGGGVAALVVAACTPSSGPTTTSSITSTTLEGATTTTTTTSTGGPVDVEISLRAIRDTVAIRSGIDTDVWRYVAEVTEGDPGAVSVIEGSYLGPTFRFRKGQRVRIIFDNEIPDRSIVHWHGLDVPEDMDGHPRFAVPEGGQYVYEFTVENRAGTYWYHPHPHGRTGPQVYAGMAGLILITDDEEEALSLPSGEFDLPVVIQDRTFDGDAMVYLPNGMMDQMNGFLGEEILVNGTPDASFGVAGRSYRLRILNGSNSRIYKLAWDDSTPLVVLTTDGGLLENPVTRPYVTLGPAERVDLWVDFGPDSVGDTRKLISLPFIAPSGGMMGGSSSLPLGTGFDVASFTVDRAAESTDELPDNLSDPGFASLEDAVNRNSARVVTLAMAGGGWTLNGRRFEMLDVASDEEVKFGTTEIWEFYNAGGGMGGGMGGGGGGGGLPHPMHMHGQQFQIIARTIEDSGRNAWDSIREGYVDDGWKDTVLVMPGERVRVLRRFTTFPGLFLYHCHNLEHEDMGMMRNFRINEG</sequence>
<dbReference type="GO" id="GO:0005507">
    <property type="term" value="F:copper ion binding"/>
    <property type="evidence" value="ECO:0007669"/>
    <property type="project" value="InterPro"/>
</dbReference>
<dbReference type="SUPFAM" id="SSF49503">
    <property type="entry name" value="Cupredoxins"/>
    <property type="match status" value="3"/>
</dbReference>
<evidence type="ECO:0000256" key="3">
    <source>
        <dbReference type="SAM" id="MobiDB-lite"/>
    </source>
</evidence>
<dbReference type="CDD" id="cd13879">
    <property type="entry name" value="CuRO_2_McoP_like"/>
    <property type="match status" value="1"/>
</dbReference>
<evidence type="ECO:0000313" key="6">
    <source>
        <dbReference type="EMBL" id="VAV90971.1"/>
    </source>
</evidence>
<feature type="domain" description="Plastocyanin-like" evidence="5">
    <location>
        <begin position="94"/>
        <end position="199"/>
    </location>
</feature>
<feature type="region of interest" description="Disordered" evidence="3">
    <location>
        <begin position="30"/>
        <end position="60"/>
    </location>
</feature>
<evidence type="ECO:0000259" key="5">
    <source>
        <dbReference type="Pfam" id="PF07732"/>
    </source>
</evidence>
<dbReference type="InterPro" id="IPR011707">
    <property type="entry name" value="Cu-oxidase-like_N"/>
</dbReference>
<dbReference type="PROSITE" id="PS00079">
    <property type="entry name" value="MULTICOPPER_OXIDASE1"/>
    <property type="match status" value="1"/>
</dbReference>